<reference evidence="3 4" key="1">
    <citation type="submission" date="2024-06" db="EMBL/GenBank/DDBJ databases">
        <authorList>
            <person name="Kraege A."/>
            <person name="Thomma B."/>
        </authorList>
    </citation>
    <scope>NUCLEOTIDE SEQUENCE [LARGE SCALE GENOMIC DNA]</scope>
</reference>
<keyword evidence="2" id="KW-0812">Transmembrane</keyword>
<organism evidence="3 4">
    <name type="scientific">Coccomyxa viridis</name>
    <dbReference type="NCBI Taxonomy" id="1274662"/>
    <lineage>
        <taxon>Eukaryota</taxon>
        <taxon>Viridiplantae</taxon>
        <taxon>Chlorophyta</taxon>
        <taxon>core chlorophytes</taxon>
        <taxon>Trebouxiophyceae</taxon>
        <taxon>Trebouxiophyceae incertae sedis</taxon>
        <taxon>Coccomyxaceae</taxon>
        <taxon>Coccomyxa</taxon>
    </lineage>
</organism>
<feature type="region of interest" description="Disordered" evidence="1">
    <location>
        <begin position="19"/>
        <end position="48"/>
    </location>
</feature>
<gene>
    <name evidence="3" type="primary">g8292</name>
    <name evidence="3" type="ORF">VP750_LOCUS7130</name>
</gene>
<name>A0ABP1G2H5_9CHLO</name>
<keyword evidence="2" id="KW-0472">Membrane</keyword>
<evidence type="ECO:0000256" key="1">
    <source>
        <dbReference type="SAM" id="MobiDB-lite"/>
    </source>
</evidence>
<dbReference type="Proteomes" id="UP001497392">
    <property type="component" value="Unassembled WGS sequence"/>
</dbReference>
<comment type="caution">
    <text evidence="3">The sequence shown here is derived from an EMBL/GenBank/DDBJ whole genome shotgun (WGS) entry which is preliminary data.</text>
</comment>
<proteinExistence type="predicted"/>
<keyword evidence="4" id="KW-1185">Reference proteome</keyword>
<dbReference type="EMBL" id="CAXHTA020000012">
    <property type="protein sequence ID" value="CAL5225471.1"/>
    <property type="molecule type" value="Genomic_DNA"/>
</dbReference>
<keyword evidence="2" id="KW-1133">Transmembrane helix</keyword>
<evidence type="ECO:0000256" key="2">
    <source>
        <dbReference type="SAM" id="Phobius"/>
    </source>
</evidence>
<protein>
    <submittedName>
        <fullName evidence="3">G8292 protein</fullName>
    </submittedName>
</protein>
<accession>A0ABP1G2H5</accession>
<feature type="compositionally biased region" description="Basic residues" evidence="1">
    <location>
        <begin position="19"/>
        <end position="30"/>
    </location>
</feature>
<evidence type="ECO:0000313" key="3">
    <source>
        <dbReference type="EMBL" id="CAL5225471.1"/>
    </source>
</evidence>
<feature type="transmembrane region" description="Helical" evidence="2">
    <location>
        <begin position="178"/>
        <end position="201"/>
    </location>
</feature>
<evidence type="ECO:0000313" key="4">
    <source>
        <dbReference type="Proteomes" id="UP001497392"/>
    </source>
</evidence>
<sequence>MGTMENAIHESTAKKILHKLNPGHHNHKDKGKGPDDTAEVHQSPEVTDDVKPLVERTKHVHSRAEHPAVESYVGSGLHGGIKEFLNSMNDEEAVGVISNLVRVQAVVGTGAAVREGLMVLGDEKTMAVVGKLVGAQATVFAEASLSPIARRAAREGAMEAVTGSYDAVARKMSETPHIAIIAGVLGIFFFVPLTLSLWRFALYGLT</sequence>